<organism evidence="2 3">
    <name type="scientific">Halorientalis persicus</name>
    <dbReference type="NCBI Taxonomy" id="1367881"/>
    <lineage>
        <taxon>Archaea</taxon>
        <taxon>Methanobacteriati</taxon>
        <taxon>Methanobacteriota</taxon>
        <taxon>Stenosarchaea group</taxon>
        <taxon>Halobacteria</taxon>
        <taxon>Halobacteriales</taxon>
        <taxon>Haloarculaceae</taxon>
        <taxon>Halorientalis</taxon>
    </lineage>
</organism>
<proteinExistence type="predicted"/>
<evidence type="ECO:0000259" key="1">
    <source>
        <dbReference type="Pfam" id="PF24035"/>
    </source>
</evidence>
<dbReference type="OrthoDB" id="247722at2157"/>
<accession>A0A1H8T602</accession>
<dbReference type="InterPro" id="IPR055768">
    <property type="entry name" value="DUF7344"/>
</dbReference>
<dbReference type="Pfam" id="PF24035">
    <property type="entry name" value="DUF7344"/>
    <property type="match status" value="1"/>
</dbReference>
<dbReference type="AlphaFoldDB" id="A0A1H8T602"/>
<name>A0A1H8T602_9EURY</name>
<keyword evidence="3" id="KW-1185">Reference proteome</keyword>
<evidence type="ECO:0000313" key="3">
    <source>
        <dbReference type="Proteomes" id="UP000198775"/>
    </source>
</evidence>
<evidence type="ECO:0000313" key="2">
    <source>
        <dbReference type="EMBL" id="SEO86549.1"/>
    </source>
</evidence>
<reference evidence="3" key="1">
    <citation type="submission" date="2016-10" db="EMBL/GenBank/DDBJ databases">
        <authorList>
            <person name="Varghese N."/>
            <person name="Submissions S."/>
        </authorList>
    </citation>
    <scope>NUCLEOTIDE SEQUENCE [LARGE SCALE GENOMIC DNA]</scope>
    <source>
        <strain evidence="3">IBRC-M 10043</strain>
    </source>
</reference>
<protein>
    <recommendedName>
        <fullName evidence="1">DUF7344 domain-containing protein</fullName>
    </recommendedName>
</protein>
<dbReference type="InterPro" id="IPR036388">
    <property type="entry name" value="WH-like_DNA-bd_sf"/>
</dbReference>
<feature type="domain" description="DUF7344" evidence="1">
    <location>
        <begin position="22"/>
        <end position="93"/>
    </location>
</feature>
<sequence length="113" mass="12235">MDQQSARGLSEFGKVPVADALEALAGERRRAVIRILHGTEGTVPVQELATEVCLRPDGAQDRDRVVVDLHHRTLPKLDALGLVDYDPEATVVEPCSALDDLVALAEHVEVTNC</sequence>
<dbReference type="Gene3D" id="1.10.10.10">
    <property type="entry name" value="Winged helix-like DNA-binding domain superfamily/Winged helix DNA-binding domain"/>
    <property type="match status" value="1"/>
</dbReference>
<dbReference type="Proteomes" id="UP000198775">
    <property type="component" value="Unassembled WGS sequence"/>
</dbReference>
<dbReference type="EMBL" id="FOCX01000021">
    <property type="protein sequence ID" value="SEO86549.1"/>
    <property type="molecule type" value="Genomic_DNA"/>
</dbReference>
<gene>
    <name evidence="2" type="ORF">SAMN05216388_102148</name>
</gene>
<dbReference type="RefSeq" id="WP_092662748.1">
    <property type="nucleotide sequence ID" value="NZ_FOCX01000021.1"/>
</dbReference>